<dbReference type="OrthoDB" id="6432511at2759"/>
<organism evidence="3 4">
    <name type="scientific">Strongylus vulgaris</name>
    <name type="common">Blood worm</name>
    <dbReference type="NCBI Taxonomy" id="40348"/>
    <lineage>
        <taxon>Eukaryota</taxon>
        <taxon>Metazoa</taxon>
        <taxon>Ecdysozoa</taxon>
        <taxon>Nematoda</taxon>
        <taxon>Chromadorea</taxon>
        <taxon>Rhabditida</taxon>
        <taxon>Rhabditina</taxon>
        <taxon>Rhabditomorpha</taxon>
        <taxon>Strongyloidea</taxon>
        <taxon>Strongylidae</taxon>
        <taxon>Strongylus</taxon>
    </lineage>
</organism>
<evidence type="ECO:0000259" key="2">
    <source>
        <dbReference type="PROSITE" id="PS51034"/>
    </source>
</evidence>
<proteinExistence type="predicted"/>
<dbReference type="PANTHER" id="PTHR22907">
    <property type="entry name" value="GH04558P"/>
    <property type="match status" value="1"/>
</dbReference>
<evidence type="ECO:0000313" key="4">
    <source>
        <dbReference type="Proteomes" id="UP000270094"/>
    </source>
</evidence>
<dbReference type="InterPro" id="IPR001507">
    <property type="entry name" value="ZP_dom"/>
</dbReference>
<dbReference type="PROSITE" id="PS51034">
    <property type="entry name" value="ZP_2"/>
    <property type="match status" value="1"/>
</dbReference>
<name>A0A3P7I532_STRVU</name>
<keyword evidence="1" id="KW-0732">Signal</keyword>
<dbReference type="AlphaFoldDB" id="A0A3P7I532"/>
<dbReference type="PANTHER" id="PTHR22907:SF13">
    <property type="entry name" value="ZP DOMAIN-CONTAINING PROTEIN"/>
    <property type="match status" value="1"/>
</dbReference>
<accession>A0A3P7I532</accession>
<feature type="domain" description="ZP" evidence="2">
    <location>
        <begin position="1"/>
        <end position="100"/>
    </location>
</feature>
<dbReference type="InterPro" id="IPR055355">
    <property type="entry name" value="ZP-C"/>
</dbReference>
<dbReference type="EMBL" id="UYYB01008993">
    <property type="protein sequence ID" value="VDM68491.1"/>
    <property type="molecule type" value="Genomic_DNA"/>
</dbReference>
<dbReference type="Proteomes" id="UP000270094">
    <property type="component" value="Unassembled WGS sequence"/>
</dbReference>
<reference evidence="3 4" key="1">
    <citation type="submission" date="2018-11" db="EMBL/GenBank/DDBJ databases">
        <authorList>
            <consortium name="Pathogen Informatics"/>
        </authorList>
    </citation>
    <scope>NUCLEOTIDE SEQUENCE [LARGE SCALE GENOMIC DNA]</scope>
</reference>
<protein>
    <recommendedName>
        <fullName evidence="2">ZP domain-containing protein</fullName>
    </recommendedName>
</protein>
<feature type="non-terminal residue" evidence="3">
    <location>
        <position position="167"/>
    </location>
</feature>
<gene>
    <name evidence="3" type="ORF">SVUK_LOCUS3489</name>
</gene>
<evidence type="ECO:0000313" key="3">
    <source>
        <dbReference type="EMBL" id="VDM68491.1"/>
    </source>
</evidence>
<sequence length="167" mass="18356">MLIIAELYGVKVLDCTAETHDRRGMGIIRDGCSTDATLISDVRYADNHQRAFADATAFKFPDLNDVWFRCAVKLCIRKFEHLILTGKSLEDLCGNTTKCGSTPPRQRRRISTLPDDDSIIEVTGRVGVEDDSTLYNYAAQVSTSDKPTTICMSKDIMALGSAVSATV</sequence>
<dbReference type="InterPro" id="IPR051962">
    <property type="entry name" value="Cuticlin"/>
</dbReference>
<keyword evidence="4" id="KW-1185">Reference proteome</keyword>
<dbReference type="Pfam" id="PF00100">
    <property type="entry name" value="Zona_pellucida"/>
    <property type="match status" value="1"/>
</dbReference>
<evidence type="ECO:0000256" key="1">
    <source>
        <dbReference type="ARBA" id="ARBA00022729"/>
    </source>
</evidence>